<evidence type="ECO:0000256" key="1">
    <source>
        <dbReference type="ARBA" id="ARBA00005254"/>
    </source>
</evidence>
<accession>A0A9J9LE34</accession>
<comment type="similarity">
    <text evidence="1">Belongs to the enoyl-CoA hydratase/isomerase family.</text>
</comment>
<dbReference type="Pfam" id="PF00378">
    <property type="entry name" value="ECH_1"/>
    <property type="match status" value="1"/>
</dbReference>
<dbReference type="InterPro" id="IPR029045">
    <property type="entry name" value="ClpP/crotonase-like_dom_sf"/>
</dbReference>
<gene>
    <name evidence="4" type="ordered locus">Swit_1968</name>
</gene>
<evidence type="ECO:0000256" key="2">
    <source>
        <dbReference type="ARBA" id="ARBA00023098"/>
    </source>
</evidence>
<evidence type="ECO:0000313" key="4">
    <source>
        <dbReference type="EMBL" id="ABQ68328.1"/>
    </source>
</evidence>
<dbReference type="SUPFAM" id="SSF52096">
    <property type="entry name" value="ClpP/crotonase"/>
    <property type="match status" value="1"/>
</dbReference>
<dbReference type="CDD" id="cd06558">
    <property type="entry name" value="crotonase-like"/>
    <property type="match status" value="1"/>
</dbReference>
<evidence type="ECO:0000256" key="3">
    <source>
        <dbReference type="ARBA" id="ARBA00023239"/>
    </source>
</evidence>
<dbReference type="Proteomes" id="UP000001989">
    <property type="component" value="Chromosome"/>
</dbReference>
<dbReference type="Gene3D" id="1.10.12.10">
    <property type="entry name" value="Lyase 2-enoyl-coa Hydratase, Chain A, domain 2"/>
    <property type="match status" value="1"/>
</dbReference>
<dbReference type="OrthoDB" id="7225138at2"/>
<keyword evidence="3 4" id="KW-0456">Lyase</keyword>
<dbReference type="EC" id="4.2.1.17" evidence="4"/>
<dbReference type="PANTHER" id="PTHR11941:SF169">
    <property type="entry name" value="(7AS)-7A-METHYL-1,5-DIOXO-2,3,5,6,7,7A-HEXAHYDRO-1H-INDENE-CARBOXYL-COA HYDROLASE"/>
    <property type="match status" value="1"/>
</dbReference>
<reference evidence="4 5" key="1">
    <citation type="journal article" date="2010" name="J. Bacteriol.">
        <title>Genome sequence of the dioxin-mineralizing bacterium Sphingomonas wittichii RW1.</title>
        <authorList>
            <person name="Miller T.R."/>
            <person name="Delcher A.L."/>
            <person name="Salzberg S.L."/>
            <person name="Saunders E."/>
            <person name="Detter J.C."/>
            <person name="Halden R.U."/>
        </authorList>
    </citation>
    <scope>NUCLEOTIDE SEQUENCE [LARGE SCALE GENOMIC DNA]</scope>
    <source>
        <strain evidence="5">DSM 6014 / CCUG 31198 / JCM 15750 / NBRC 105917 / EY 4224 / RW1</strain>
    </source>
</reference>
<dbReference type="Gene3D" id="3.90.226.10">
    <property type="entry name" value="2-enoyl-CoA Hydratase, Chain A, domain 1"/>
    <property type="match status" value="1"/>
</dbReference>
<proteinExistence type="inferred from homology"/>
<dbReference type="InterPro" id="IPR001753">
    <property type="entry name" value="Enoyl-CoA_hydra/iso"/>
</dbReference>
<name>A0A9J9LE34_RHIWR</name>
<dbReference type="EMBL" id="CP000699">
    <property type="protein sequence ID" value="ABQ68328.1"/>
    <property type="molecule type" value="Genomic_DNA"/>
</dbReference>
<dbReference type="InterPro" id="IPR014748">
    <property type="entry name" value="Enoyl-CoA_hydra_C"/>
</dbReference>
<organism evidence="4 5">
    <name type="scientific">Rhizorhabdus wittichii (strain DSM 6014 / CCUG 31198 / JCM 15750 / NBRC 105917 / EY 4224 / RW1)</name>
    <name type="common">Sphingomonas wittichii</name>
    <dbReference type="NCBI Taxonomy" id="392499"/>
    <lineage>
        <taxon>Bacteria</taxon>
        <taxon>Pseudomonadati</taxon>
        <taxon>Pseudomonadota</taxon>
        <taxon>Alphaproteobacteria</taxon>
        <taxon>Sphingomonadales</taxon>
        <taxon>Sphingomonadaceae</taxon>
        <taxon>Rhizorhabdus</taxon>
    </lineage>
</organism>
<dbReference type="GO" id="GO:0004300">
    <property type="term" value="F:enoyl-CoA hydratase activity"/>
    <property type="evidence" value="ECO:0007669"/>
    <property type="project" value="UniProtKB-EC"/>
</dbReference>
<dbReference type="KEGG" id="swi:Swit_1968"/>
<keyword evidence="2" id="KW-0443">Lipid metabolism</keyword>
<evidence type="ECO:0000313" key="5">
    <source>
        <dbReference type="Proteomes" id="UP000001989"/>
    </source>
</evidence>
<sequence length="266" mass="29498">MPIRYEKTGHIAQITIDRYEKRNAFDVDHAEQLMACWDMVRDDPDVWVAILTGVKDSFCSGGDLNAMRDIARETALHGRSESKDRMTRNGTAYFTLKGFDIFKPIIAAVNGHCIAGGMELLGGTDIRIASEDAVFAISEVRRGLFAGGGTTARLPRQIPWPAAMELLLVGHDVSAERAKEMGLVNQVVPRDRLHDTAWEWAEKIAANAPIAVQGAKKSALLGFRAASLEDAYRIEDECHDRVYVSEDAQEGATAFLERRQPVWKGR</sequence>
<keyword evidence="5" id="KW-1185">Reference proteome</keyword>
<dbReference type="AlphaFoldDB" id="A0A9J9LE34"/>
<dbReference type="PANTHER" id="PTHR11941">
    <property type="entry name" value="ENOYL-COA HYDRATASE-RELATED"/>
    <property type="match status" value="1"/>
</dbReference>
<dbReference type="GO" id="GO:0006635">
    <property type="term" value="P:fatty acid beta-oxidation"/>
    <property type="evidence" value="ECO:0007669"/>
    <property type="project" value="TreeGrafter"/>
</dbReference>
<protein>
    <submittedName>
        <fullName evidence="4">Short chain enoyl-CoA hydratase</fullName>
        <ecNumber evidence="4">4.2.1.17</ecNumber>
    </submittedName>
</protein>